<keyword evidence="3 11" id="KW-0436">Ligase</keyword>
<dbReference type="AlphaFoldDB" id="A0A371FR44"/>
<dbReference type="EMBL" id="QJKJ01008097">
    <property type="protein sequence ID" value="RDX80807.1"/>
    <property type="molecule type" value="Genomic_DNA"/>
</dbReference>
<comment type="similarity">
    <text evidence="1">Belongs to the class-I aminoacyl-tRNA synthetase family.</text>
</comment>
<reference evidence="11" key="1">
    <citation type="submission" date="2018-05" db="EMBL/GenBank/DDBJ databases">
        <title>Draft genome of Mucuna pruriens seed.</title>
        <authorList>
            <person name="Nnadi N.E."/>
            <person name="Vos R."/>
            <person name="Hasami M.H."/>
            <person name="Devisetty U.K."/>
            <person name="Aguiy J.C."/>
        </authorList>
    </citation>
    <scope>NUCLEOTIDE SEQUENCE [LARGE SCALE GENOMIC DNA]</scope>
    <source>
        <strain evidence="11">JCA_2017</strain>
    </source>
</reference>
<dbReference type="GO" id="GO:0004832">
    <property type="term" value="F:valine-tRNA ligase activity"/>
    <property type="evidence" value="ECO:0007669"/>
    <property type="project" value="UniProtKB-EC"/>
</dbReference>
<dbReference type="OrthoDB" id="629407at2759"/>
<sequence>MSTMLSLSASYYSSSRLFSPFSSRSPLLFLTRPRRIPLSRTRRHLAVAASQRENGVFTSPEISKSFDFAAEERIYNWWESQGYFRPSFDRGSDPFVIPMPPPNVTGSLHMGHAMFVTLEDIMIRYNRMKGRPTLWLPGTDHAGIATQLVVERMLASEGIKRTEMSRDEFTKRVWQWKEKYGGTITNQIKRLGASCDWSREHFTLDEQLSQAVVEAFVRLHEKGLIYQATLKLQH</sequence>
<dbReference type="InterPro" id="IPR002300">
    <property type="entry name" value="aa-tRNA-synth_Ia"/>
</dbReference>
<feature type="domain" description="Aminoacyl-tRNA synthetase class Ia" evidence="10">
    <location>
        <begin position="74"/>
        <end position="228"/>
    </location>
</feature>
<keyword evidence="4" id="KW-0547">Nucleotide-binding</keyword>
<accession>A0A371FR44</accession>
<evidence type="ECO:0000256" key="5">
    <source>
        <dbReference type="ARBA" id="ARBA00022840"/>
    </source>
</evidence>
<evidence type="ECO:0000313" key="12">
    <source>
        <dbReference type="Proteomes" id="UP000257109"/>
    </source>
</evidence>
<dbReference type="SUPFAM" id="SSF52374">
    <property type="entry name" value="Nucleotidylyl transferase"/>
    <property type="match status" value="1"/>
</dbReference>
<dbReference type="Gene3D" id="3.40.50.620">
    <property type="entry name" value="HUPs"/>
    <property type="match status" value="1"/>
</dbReference>
<dbReference type="InterPro" id="IPR002303">
    <property type="entry name" value="Valyl-tRNA_ligase"/>
</dbReference>
<proteinExistence type="inferred from homology"/>
<evidence type="ECO:0000256" key="1">
    <source>
        <dbReference type="ARBA" id="ARBA00005594"/>
    </source>
</evidence>
<evidence type="ECO:0000256" key="6">
    <source>
        <dbReference type="ARBA" id="ARBA00022917"/>
    </source>
</evidence>
<dbReference type="Proteomes" id="UP000257109">
    <property type="component" value="Unassembled WGS sequence"/>
</dbReference>
<dbReference type="PROSITE" id="PS00178">
    <property type="entry name" value="AA_TRNA_LIGASE_I"/>
    <property type="match status" value="1"/>
</dbReference>
<comment type="caution">
    <text evidence="11">The sequence shown here is derived from an EMBL/GenBank/DDBJ whole genome shotgun (WGS) entry which is preliminary data.</text>
</comment>
<dbReference type="PANTHER" id="PTHR11946:SF93">
    <property type="entry name" value="VALINE--TRNA LIGASE, CHLOROPLASTIC_MITOCHONDRIAL 2"/>
    <property type="match status" value="1"/>
</dbReference>
<dbReference type="STRING" id="157652.A0A371FR44"/>
<keyword evidence="7" id="KW-0030">Aminoacyl-tRNA synthetase</keyword>
<comment type="catalytic activity">
    <reaction evidence="9">
        <text>tRNA(Val) + L-valine + ATP = L-valyl-tRNA(Val) + AMP + diphosphate</text>
        <dbReference type="Rhea" id="RHEA:10704"/>
        <dbReference type="Rhea" id="RHEA-COMP:9672"/>
        <dbReference type="Rhea" id="RHEA-COMP:9708"/>
        <dbReference type="ChEBI" id="CHEBI:30616"/>
        <dbReference type="ChEBI" id="CHEBI:33019"/>
        <dbReference type="ChEBI" id="CHEBI:57762"/>
        <dbReference type="ChEBI" id="CHEBI:78442"/>
        <dbReference type="ChEBI" id="CHEBI:78537"/>
        <dbReference type="ChEBI" id="CHEBI:456215"/>
        <dbReference type="EC" id="6.1.1.9"/>
    </reaction>
</comment>
<evidence type="ECO:0000313" key="11">
    <source>
        <dbReference type="EMBL" id="RDX80807.1"/>
    </source>
</evidence>
<keyword evidence="5" id="KW-0067">ATP-binding</keyword>
<evidence type="ECO:0000259" key="10">
    <source>
        <dbReference type="Pfam" id="PF00133"/>
    </source>
</evidence>
<evidence type="ECO:0000256" key="8">
    <source>
        <dbReference type="ARBA" id="ARBA00029936"/>
    </source>
</evidence>
<dbReference type="FunFam" id="3.40.50.620:FF:000020">
    <property type="entry name" value="Valine--tRNA ligase, mitochondrial"/>
    <property type="match status" value="1"/>
</dbReference>
<protein>
    <recommendedName>
        <fullName evidence="2">valine--tRNA ligase</fullName>
        <ecNumber evidence="2">6.1.1.9</ecNumber>
    </recommendedName>
    <alternativeName>
        <fullName evidence="8">Valyl-tRNA synthetase</fullName>
    </alternativeName>
</protein>
<dbReference type="GO" id="GO:0048608">
    <property type="term" value="P:reproductive structure development"/>
    <property type="evidence" value="ECO:0007669"/>
    <property type="project" value="UniProtKB-ARBA"/>
</dbReference>
<organism evidence="11 12">
    <name type="scientific">Mucuna pruriens</name>
    <name type="common">Velvet bean</name>
    <name type="synonym">Dolichos pruriens</name>
    <dbReference type="NCBI Taxonomy" id="157652"/>
    <lineage>
        <taxon>Eukaryota</taxon>
        <taxon>Viridiplantae</taxon>
        <taxon>Streptophyta</taxon>
        <taxon>Embryophyta</taxon>
        <taxon>Tracheophyta</taxon>
        <taxon>Spermatophyta</taxon>
        <taxon>Magnoliopsida</taxon>
        <taxon>eudicotyledons</taxon>
        <taxon>Gunneridae</taxon>
        <taxon>Pentapetalae</taxon>
        <taxon>rosids</taxon>
        <taxon>fabids</taxon>
        <taxon>Fabales</taxon>
        <taxon>Fabaceae</taxon>
        <taxon>Papilionoideae</taxon>
        <taxon>50 kb inversion clade</taxon>
        <taxon>NPAAA clade</taxon>
        <taxon>indigoferoid/millettioid clade</taxon>
        <taxon>Phaseoleae</taxon>
        <taxon>Mucuna</taxon>
    </lineage>
</organism>
<dbReference type="EC" id="6.1.1.9" evidence="2"/>
<dbReference type="GO" id="GO:0005829">
    <property type="term" value="C:cytosol"/>
    <property type="evidence" value="ECO:0007669"/>
    <property type="project" value="TreeGrafter"/>
</dbReference>
<dbReference type="InterPro" id="IPR014729">
    <property type="entry name" value="Rossmann-like_a/b/a_fold"/>
</dbReference>
<evidence type="ECO:0000256" key="4">
    <source>
        <dbReference type="ARBA" id="ARBA00022741"/>
    </source>
</evidence>
<evidence type="ECO:0000256" key="2">
    <source>
        <dbReference type="ARBA" id="ARBA00013169"/>
    </source>
</evidence>
<keyword evidence="12" id="KW-1185">Reference proteome</keyword>
<dbReference type="GO" id="GO:0009791">
    <property type="term" value="P:post-embryonic development"/>
    <property type="evidence" value="ECO:0007669"/>
    <property type="project" value="UniProtKB-ARBA"/>
</dbReference>
<dbReference type="PANTHER" id="PTHR11946">
    <property type="entry name" value="VALYL-TRNA SYNTHETASES"/>
    <property type="match status" value="1"/>
</dbReference>
<dbReference type="Pfam" id="PF00133">
    <property type="entry name" value="tRNA-synt_1"/>
    <property type="match status" value="1"/>
</dbReference>
<dbReference type="GO" id="GO:0005524">
    <property type="term" value="F:ATP binding"/>
    <property type="evidence" value="ECO:0007669"/>
    <property type="project" value="UniProtKB-KW"/>
</dbReference>
<evidence type="ECO:0000256" key="9">
    <source>
        <dbReference type="ARBA" id="ARBA00047552"/>
    </source>
</evidence>
<dbReference type="GO" id="GO:0006438">
    <property type="term" value="P:valyl-tRNA aminoacylation"/>
    <property type="evidence" value="ECO:0007669"/>
    <property type="project" value="InterPro"/>
</dbReference>
<name>A0A371FR44_MUCPR</name>
<dbReference type="InterPro" id="IPR001412">
    <property type="entry name" value="aa-tRNA-synth_I_CS"/>
</dbReference>
<gene>
    <name evidence="11" type="ORF">CR513_38597</name>
</gene>
<evidence type="ECO:0000256" key="3">
    <source>
        <dbReference type="ARBA" id="ARBA00022598"/>
    </source>
</evidence>
<keyword evidence="6" id="KW-0648">Protein biosynthesis</keyword>
<evidence type="ECO:0000256" key="7">
    <source>
        <dbReference type="ARBA" id="ARBA00023146"/>
    </source>
</evidence>